<dbReference type="Gene3D" id="2.40.160.10">
    <property type="entry name" value="Porin"/>
    <property type="match status" value="1"/>
</dbReference>
<protein>
    <submittedName>
        <fullName evidence="13">Porin</fullName>
    </submittedName>
</protein>
<comment type="subcellular location">
    <subcellularLocation>
        <location evidence="1">Cell outer membrane</location>
        <topology evidence="1">Multi-pass membrane protein</topology>
    </subcellularLocation>
</comment>
<evidence type="ECO:0000256" key="10">
    <source>
        <dbReference type="ARBA" id="ARBA00023237"/>
    </source>
</evidence>
<accession>A0A7Y8KWE3</accession>
<keyword evidence="6 11" id="KW-0732">Signal</keyword>
<dbReference type="SUPFAM" id="SSF56935">
    <property type="entry name" value="Porins"/>
    <property type="match status" value="1"/>
</dbReference>
<evidence type="ECO:0000256" key="7">
    <source>
        <dbReference type="ARBA" id="ARBA00023065"/>
    </source>
</evidence>
<comment type="caution">
    <text evidence="13">The sequence shown here is derived from an EMBL/GenBank/DDBJ whole genome shotgun (WGS) entry which is preliminary data.</text>
</comment>
<dbReference type="InterPro" id="IPR033900">
    <property type="entry name" value="Gram_neg_porin_domain"/>
</dbReference>
<dbReference type="PANTHER" id="PTHR34501">
    <property type="entry name" value="PROTEIN YDDL-RELATED"/>
    <property type="match status" value="1"/>
</dbReference>
<evidence type="ECO:0000313" key="13">
    <source>
        <dbReference type="EMBL" id="NWF44146.1"/>
    </source>
</evidence>
<evidence type="ECO:0000256" key="8">
    <source>
        <dbReference type="ARBA" id="ARBA00023114"/>
    </source>
</evidence>
<sequence>MKKSLIALAVLAASGAAMAQSSVTLYGIADIYVAKVKGQSAAAGSGGVNTSRLGFKGSEDLGGGLSAIFQFEQKLSLGDGSTNDKLFDRQANVGLAGGFGTLKLGRNWNAMDDVFGASNSGFDSALSANAIWQNSYTGAADAQLYYATPEFAGVSGAVSTQLTGNVPAGAKRISAGHVKYAGGPVAVALGYETNEVGQKGTMLNGSYDLGAAKLLASYYTTKDTGGVADADVNSYQLGADIPLGAFTLSVGYASSKADGASESDSAFGVAAAYSLSKRTMVYTGFRAEDRKATGTDADIFAIGLNHKF</sequence>
<keyword evidence="5" id="KW-0812">Transmembrane</keyword>
<keyword evidence="10" id="KW-0998">Cell outer membrane</keyword>
<evidence type="ECO:0000256" key="5">
    <source>
        <dbReference type="ARBA" id="ARBA00022692"/>
    </source>
</evidence>
<evidence type="ECO:0000313" key="14">
    <source>
        <dbReference type="Proteomes" id="UP000545507"/>
    </source>
</evidence>
<feature type="chain" id="PRO_5030798210" evidence="11">
    <location>
        <begin position="20"/>
        <end position="308"/>
    </location>
</feature>
<evidence type="ECO:0000256" key="1">
    <source>
        <dbReference type="ARBA" id="ARBA00004571"/>
    </source>
</evidence>
<dbReference type="PRINTS" id="PR00184">
    <property type="entry name" value="NEISSPPORIN"/>
</dbReference>
<dbReference type="InterPro" id="IPR001702">
    <property type="entry name" value="Porin_Gram-ve"/>
</dbReference>
<keyword evidence="7" id="KW-0406">Ion transport</keyword>
<dbReference type="InterPro" id="IPR002299">
    <property type="entry name" value="Porin_Neis"/>
</dbReference>
<evidence type="ECO:0000256" key="2">
    <source>
        <dbReference type="ARBA" id="ARBA00011233"/>
    </source>
</evidence>
<dbReference type="PANTHER" id="PTHR34501:SF9">
    <property type="entry name" value="MAJOR OUTER MEMBRANE PROTEIN P.IA"/>
    <property type="match status" value="1"/>
</dbReference>
<evidence type="ECO:0000256" key="3">
    <source>
        <dbReference type="ARBA" id="ARBA00022448"/>
    </source>
</evidence>
<dbReference type="AlphaFoldDB" id="A0A7Y8KWE3"/>
<reference evidence="13 14" key="1">
    <citation type="submission" date="2019-09" db="EMBL/GenBank/DDBJ databases">
        <title>Hydrogenophaga aromatica sp. nov., isolated from a para-xylene-degrading enrichment culture.</title>
        <authorList>
            <person name="Tancsics A."/>
            <person name="Banerjee S."/>
        </authorList>
    </citation>
    <scope>NUCLEOTIDE SEQUENCE [LARGE SCALE GENOMIC DNA]</scope>
    <source>
        <strain evidence="13 14">D2P1</strain>
    </source>
</reference>
<organism evidence="13 14">
    <name type="scientific">Hydrogenophaga aromaticivorans</name>
    <dbReference type="NCBI Taxonomy" id="2610898"/>
    <lineage>
        <taxon>Bacteria</taxon>
        <taxon>Pseudomonadati</taxon>
        <taxon>Pseudomonadota</taxon>
        <taxon>Betaproteobacteria</taxon>
        <taxon>Burkholderiales</taxon>
        <taxon>Comamonadaceae</taxon>
        <taxon>Hydrogenophaga</taxon>
    </lineage>
</organism>
<comment type="subunit">
    <text evidence="2">Homotrimer.</text>
</comment>
<dbReference type="PRINTS" id="PR00182">
    <property type="entry name" value="ECOLNEIPORIN"/>
</dbReference>
<evidence type="ECO:0000259" key="12">
    <source>
        <dbReference type="Pfam" id="PF13609"/>
    </source>
</evidence>
<keyword evidence="14" id="KW-1185">Reference proteome</keyword>
<dbReference type="RefSeq" id="WP_177133012.1">
    <property type="nucleotide sequence ID" value="NZ_VYGV01000003.1"/>
</dbReference>
<dbReference type="InterPro" id="IPR050298">
    <property type="entry name" value="Gram-neg_bact_OMP"/>
</dbReference>
<evidence type="ECO:0000256" key="4">
    <source>
        <dbReference type="ARBA" id="ARBA00022452"/>
    </source>
</evidence>
<keyword evidence="4" id="KW-1134">Transmembrane beta strand</keyword>
<dbReference type="GO" id="GO:0046930">
    <property type="term" value="C:pore complex"/>
    <property type="evidence" value="ECO:0007669"/>
    <property type="project" value="UniProtKB-KW"/>
</dbReference>
<dbReference type="GO" id="GO:0015288">
    <property type="term" value="F:porin activity"/>
    <property type="evidence" value="ECO:0007669"/>
    <property type="project" value="UniProtKB-KW"/>
</dbReference>
<dbReference type="GO" id="GO:0034220">
    <property type="term" value="P:monoatomic ion transmembrane transport"/>
    <property type="evidence" value="ECO:0007669"/>
    <property type="project" value="InterPro"/>
</dbReference>
<evidence type="ECO:0000256" key="6">
    <source>
        <dbReference type="ARBA" id="ARBA00022729"/>
    </source>
</evidence>
<keyword evidence="8" id="KW-0626">Porin</keyword>
<keyword evidence="9" id="KW-0472">Membrane</keyword>
<evidence type="ECO:0000256" key="9">
    <source>
        <dbReference type="ARBA" id="ARBA00023136"/>
    </source>
</evidence>
<feature type="domain" description="Porin" evidence="12">
    <location>
        <begin position="7"/>
        <end position="291"/>
    </location>
</feature>
<dbReference type="CDD" id="cd00342">
    <property type="entry name" value="gram_neg_porins"/>
    <property type="match status" value="1"/>
</dbReference>
<dbReference type="Proteomes" id="UP000545507">
    <property type="component" value="Unassembled WGS sequence"/>
</dbReference>
<feature type="signal peptide" evidence="11">
    <location>
        <begin position="1"/>
        <end position="19"/>
    </location>
</feature>
<keyword evidence="3" id="KW-0813">Transport</keyword>
<dbReference type="InterPro" id="IPR023614">
    <property type="entry name" value="Porin_dom_sf"/>
</dbReference>
<gene>
    <name evidence="13" type="ORF">F3K02_02605</name>
</gene>
<dbReference type="GO" id="GO:0009279">
    <property type="term" value="C:cell outer membrane"/>
    <property type="evidence" value="ECO:0007669"/>
    <property type="project" value="UniProtKB-SubCell"/>
</dbReference>
<evidence type="ECO:0000256" key="11">
    <source>
        <dbReference type="SAM" id="SignalP"/>
    </source>
</evidence>
<dbReference type="Pfam" id="PF13609">
    <property type="entry name" value="Porin_4"/>
    <property type="match status" value="1"/>
</dbReference>
<name>A0A7Y8KWE3_9BURK</name>
<dbReference type="EMBL" id="VYGV01000003">
    <property type="protein sequence ID" value="NWF44146.1"/>
    <property type="molecule type" value="Genomic_DNA"/>
</dbReference>
<proteinExistence type="predicted"/>